<dbReference type="SMART" id="SM01043">
    <property type="entry name" value="BTAD"/>
    <property type="match status" value="1"/>
</dbReference>
<dbReference type="SMART" id="SM00448">
    <property type="entry name" value="REC"/>
    <property type="match status" value="1"/>
</dbReference>
<reference evidence="10" key="2">
    <citation type="submission" date="2020-09" db="EMBL/GenBank/DDBJ databases">
        <authorList>
            <person name="Sun Q."/>
            <person name="Zhou Y."/>
        </authorList>
    </citation>
    <scope>NUCLEOTIDE SEQUENCE</scope>
    <source>
        <strain evidence="10">CGMCC 1.16134</strain>
    </source>
</reference>
<dbReference type="InterPro" id="IPR036388">
    <property type="entry name" value="WH-like_DNA-bd_sf"/>
</dbReference>
<keyword evidence="6" id="KW-0597">Phosphoprotein</keyword>
<comment type="similarity">
    <text evidence="1">Belongs to the AfsR/DnrI/RedD regulatory family.</text>
</comment>
<dbReference type="Gene3D" id="3.40.50.2300">
    <property type="match status" value="1"/>
</dbReference>
<dbReference type="Pfam" id="PF03704">
    <property type="entry name" value="BTAD"/>
    <property type="match status" value="1"/>
</dbReference>
<dbReference type="InterPro" id="IPR005158">
    <property type="entry name" value="BTAD"/>
</dbReference>
<evidence type="ECO:0008006" key="12">
    <source>
        <dbReference type="Google" id="ProtNLM"/>
    </source>
</evidence>
<keyword evidence="11" id="KW-1185">Reference proteome</keyword>
<dbReference type="PROSITE" id="PS51755">
    <property type="entry name" value="OMPR_PHOB"/>
    <property type="match status" value="1"/>
</dbReference>
<keyword evidence="3" id="KW-0805">Transcription regulation</keyword>
<dbReference type="Gene3D" id="1.10.10.10">
    <property type="entry name" value="Winged helix-like DNA-binding domain superfamily/Winged helix DNA-binding domain"/>
    <property type="match status" value="1"/>
</dbReference>
<dbReference type="InterPro" id="IPR051677">
    <property type="entry name" value="AfsR-DnrI-RedD_regulator"/>
</dbReference>
<evidence type="ECO:0000256" key="2">
    <source>
        <dbReference type="ARBA" id="ARBA00023012"/>
    </source>
</evidence>
<dbReference type="PANTHER" id="PTHR35807">
    <property type="entry name" value="TRANSCRIPTIONAL REGULATOR REDD-RELATED"/>
    <property type="match status" value="1"/>
</dbReference>
<feature type="DNA-binding region" description="OmpR/PhoB-type" evidence="7">
    <location>
        <begin position="123"/>
        <end position="230"/>
    </location>
</feature>
<keyword evidence="5" id="KW-0804">Transcription</keyword>
<dbReference type="InterPro" id="IPR001789">
    <property type="entry name" value="Sig_transdc_resp-reg_receiver"/>
</dbReference>
<accession>A0A917FHM0</accession>
<dbReference type="Proteomes" id="UP000637643">
    <property type="component" value="Unassembled WGS sequence"/>
</dbReference>
<evidence type="ECO:0000256" key="7">
    <source>
        <dbReference type="PROSITE-ProRule" id="PRU01091"/>
    </source>
</evidence>
<dbReference type="GO" id="GO:0000160">
    <property type="term" value="P:phosphorelay signal transduction system"/>
    <property type="evidence" value="ECO:0007669"/>
    <property type="project" value="UniProtKB-KW"/>
</dbReference>
<dbReference type="PROSITE" id="PS50110">
    <property type="entry name" value="RESPONSE_REGULATORY"/>
    <property type="match status" value="1"/>
</dbReference>
<evidence type="ECO:0000313" key="11">
    <source>
        <dbReference type="Proteomes" id="UP000637643"/>
    </source>
</evidence>
<proteinExistence type="inferred from homology"/>
<dbReference type="PANTHER" id="PTHR35807:SF2">
    <property type="entry name" value="TRANSCRIPTIONAL ACTIVATOR DOMAIN"/>
    <property type="match status" value="1"/>
</dbReference>
<dbReference type="SUPFAM" id="SSF52172">
    <property type="entry name" value="CheY-like"/>
    <property type="match status" value="1"/>
</dbReference>
<dbReference type="Pfam" id="PF00072">
    <property type="entry name" value="Response_reg"/>
    <property type="match status" value="1"/>
</dbReference>
<feature type="domain" description="OmpR/PhoB-type" evidence="9">
    <location>
        <begin position="123"/>
        <end position="230"/>
    </location>
</feature>
<dbReference type="Gene3D" id="1.25.40.10">
    <property type="entry name" value="Tetratricopeptide repeat domain"/>
    <property type="match status" value="1"/>
</dbReference>
<evidence type="ECO:0000256" key="1">
    <source>
        <dbReference type="ARBA" id="ARBA00005820"/>
    </source>
</evidence>
<reference evidence="10" key="1">
    <citation type="journal article" date="2014" name="Int. J. Syst. Evol. Microbiol.">
        <title>Complete genome sequence of Corynebacterium casei LMG S-19264T (=DSM 44701T), isolated from a smear-ripened cheese.</title>
        <authorList>
            <consortium name="US DOE Joint Genome Institute (JGI-PGF)"/>
            <person name="Walter F."/>
            <person name="Albersmeier A."/>
            <person name="Kalinowski J."/>
            <person name="Ruckert C."/>
        </authorList>
    </citation>
    <scope>NUCLEOTIDE SEQUENCE</scope>
    <source>
        <strain evidence="10">CGMCC 1.16134</strain>
    </source>
</reference>
<dbReference type="InterPro" id="IPR011990">
    <property type="entry name" value="TPR-like_helical_dom_sf"/>
</dbReference>
<dbReference type="SUPFAM" id="SSF48452">
    <property type="entry name" value="TPR-like"/>
    <property type="match status" value="1"/>
</dbReference>
<dbReference type="RefSeq" id="WP_189025865.1">
    <property type="nucleotide sequence ID" value="NZ_BMKR01000010.1"/>
</dbReference>
<dbReference type="EMBL" id="BMKR01000010">
    <property type="protein sequence ID" value="GGF81848.1"/>
    <property type="molecule type" value="Genomic_DNA"/>
</dbReference>
<protein>
    <recommendedName>
        <fullName evidence="12">Response regulator</fullName>
    </recommendedName>
</protein>
<dbReference type="SMART" id="SM00862">
    <property type="entry name" value="Trans_reg_C"/>
    <property type="match status" value="1"/>
</dbReference>
<evidence type="ECO:0000256" key="5">
    <source>
        <dbReference type="ARBA" id="ARBA00023163"/>
    </source>
</evidence>
<gene>
    <name evidence="10" type="ORF">GCM10010912_28690</name>
</gene>
<dbReference type="InterPro" id="IPR011006">
    <property type="entry name" value="CheY-like_superfamily"/>
</dbReference>
<dbReference type="GO" id="GO:0006355">
    <property type="term" value="P:regulation of DNA-templated transcription"/>
    <property type="evidence" value="ECO:0007669"/>
    <property type="project" value="InterPro"/>
</dbReference>
<comment type="caution">
    <text evidence="10">The sequence shown here is derived from an EMBL/GenBank/DDBJ whole genome shotgun (WGS) entry which is preliminary data.</text>
</comment>
<dbReference type="GO" id="GO:0003677">
    <property type="term" value="F:DNA binding"/>
    <property type="evidence" value="ECO:0007669"/>
    <property type="project" value="UniProtKB-UniRule"/>
</dbReference>
<evidence type="ECO:0000256" key="3">
    <source>
        <dbReference type="ARBA" id="ARBA00023015"/>
    </source>
</evidence>
<name>A0A917FHM0_9BACL</name>
<feature type="modified residue" description="4-aspartylphosphate" evidence="6">
    <location>
        <position position="54"/>
    </location>
</feature>
<evidence type="ECO:0000313" key="10">
    <source>
        <dbReference type="EMBL" id="GGF81848.1"/>
    </source>
</evidence>
<sequence>MIQAVLVDDERLALMKLERMLKEHKSVNIAAAYTDPSEAVQGVVQWKPDVIFLDIDMPELNGLQAAEIMQGLCPDADIVFVTAYNNYAMEAFEVNALDYVLKPVQHERLIKTVQRLEDRLALTTTASKPEEELMIRCFQSLRFDRGGQSVTGLRWRTTKAQELFAYLLHNRNRFVSKDTLIELLWPEFTFKRASTHLYTTIYQVRQCLKQSGVELQINNFSGGEGYTLETGSMLVDVTQWENGILNLGPIGEHNCAEHQHLFDLYTGDYFGDYDYLWAESERQRLRTIWLHHAMGIADYYTNSRKIPEAVTVYQRIVQLQPYFEQGYLGLMKVYDSIGERIAVEEQYRILTDLLRGELSIQLPDNIERWYEQWKMQNLRSS</sequence>
<keyword evidence="4 7" id="KW-0238">DNA-binding</keyword>
<dbReference type="Pfam" id="PF00486">
    <property type="entry name" value="Trans_reg_C"/>
    <property type="match status" value="1"/>
</dbReference>
<dbReference type="InterPro" id="IPR016032">
    <property type="entry name" value="Sig_transdc_resp-reg_C-effctor"/>
</dbReference>
<keyword evidence="2" id="KW-0902">Two-component regulatory system</keyword>
<organism evidence="10 11">
    <name type="scientific">Paenibacillus albidus</name>
    <dbReference type="NCBI Taxonomy" id="2041023"/>
    <lineage>
        <taxon>Bacteria</taxon>
        <taxon>Bacillati</taxon>
        <taxon>Bacillota</taxon>
        <taxon>Bacilli</taxon>
        <taxon>Bacillales</taxon>
        <taxon>Paenibacillaceae</taxon>
        <taxon>Paenibacillus</taxon>
    </lineage>
</organism>
<feature type="domain" description="Response regulatory" evidence="8">
    <location>
        <begin position="3"/>
        <end position="117"/>
    </location>
</feature>
<dbReference type="InterPro" id="IPR001867">
    <property type="entry name" value="OmpR/PhoB-type_DNA-bd"/>
</dbReference>
<evidence type="ECO:0000259" key="8">
    <source>
        <dbReference type="PROSITE" id="PS50110"/>
    </source>
</evidence>
<dbReference type="AlphaFoldDB" id="A0A917FHM0"/>
<evidence type="ECO:0000256" key="6">
    <source>
        <dbReference type="PROSITE-ProRule" id="PRU00169"/>
    </source>
</evidence>
<evidence type="ECO:0000259" key="9">
    <source>
        <dbReference type="PROSITE" id="PS51755"/>
    </source>
</evidence>
<evidence type="ECO:0000256" key="4">
    <source>
        <dbReference type="ARBA" id="ARBA00023125"/>
    </source>
</evidence>
<dbReference type="SUPFAM" id="SSF46894">
    <property type="entry name" value="C-terminal effector domain of the bipartite response regulators"/>
    <property type="match status" value="1"/>
</dbReference>